<evidence type="ECO:0000313" key="1">
    <source>
        <dbReference type="EMBL" id="CAH1422227.1"/>
    </source>
</evidence>
<reference evidence="1 2" key="1">
    <citation type="submission" date="2022-01" db="EMBL/GenBank/DDBJ databases">
        <authorList>
            <person name="Xiong W."/>
            <person name="Schranz E."/>
        </authorList>
    </citation>
    <scope>NUCLEOTIDE SEQUENCE [LARGE SCALE GENOMIC DNA]</scope>
</reference>
<dbReference type="AlphaFoldDB" id="A0AAU9M6M4"/>
<gene>
    <name evidence="1" type="ORF">LVIROSA_LOCUS9573</name>
</gene>
<comment type="caution">
    <text evidence="1">The sequence shown here is derived from an EMBL/GenBank/DDBJ whole genome shotgun (WGS) entry which is preliminary data.</text>
</comment>
<dbReference type="InterPro" id="IPR053034">
    <property type="entry name" value="Glucuronokinase-like"/>
</dbReference>
<sequence length="208" mass="23800">MVLCLKNIRKSGRVPDHDKAVMTTPPKMTSICIHYPHVSRTMVPTASAHERNPYLDLFICFAPSITNRLENEGYYGGVRLLMATCKVFTKYCKEQGIDLHNNNFSLSYETNIPLQDFDKDKMDKCGHGNYTELDTSLLPLLHLIYAENPSDSGKVHSTVRQRWLDRDKFLISSMEEVANLALEGKPALLEKDYSKLATLMNQNFNLRR</sequence>
<dbReference type="Proteomes" id="UP001157418">
    <property type="component" value="Unassembled WGS sequence"/>
</dbReference>
<keyword evidence="2" id="KW-1185">Reference proteome</keyword>
<dbReference type="PANTHER" id="PTHR38710:SF1">
    <property type="entry name" value="WITH PUTATIVE URIDYL PYROPHOSPHORYLASE-RELATED"/>
    <property type="match status" value="1"/>
</dbReference>
<proteinExistence type="predicted"/>
<dbReference type="InterPro" id="IPR036554">
    <property type="entry name" value="GHMP_kinase_C_sf"/>
</dbReference>
<organism evidence="1 2">
    <name type="scientific">Lactuca virosa</name>
    <dbReference type="NCBI Taxonomy" id="75947"/>
    <lineage>
        <taxon>Eukaryota</taxon>
        <taxon>Viridiplantae</taxon>
        <taxon>Streptophyta</taxon>
        <taxon>Embryophyta</taxon>
        <taxon>Tracheophyta</taxon>
        <taxon>Spermatophyta</taxon>
        <taxon>Magnoliopsida</taxon>
        <taxon>eudicotyledons</taxon>
        <taxon>Gunneridae</taxon>
        <taxon>Pentapetalae</taxon>
        <taxon>asterids</taxon>
        <taxon>campanulids</taxon>
        <taxon>Asterales</taxon>
        <taxon>Asteraceae</taxon>
        <taxon>Cichorioideae</taxon>
        <taxon>Cichorieae</taxon>
        <taxon>Lactucinae</taxon>
        <taxon>Lactuca</taxon>
    </lineage>
</organism>
<evidence type="ECO:0000313" key="2">
    <source>
        <dbReference type="Proteomes" id="UP001157418"/>
    </source>
</evidence>
<name>A0AAU9M6M4_9ASTR</name>
<protein>
    <submittedName>
        <fullName evidence="1">Uncharacterized protein</fullName>
    </submittedName>
</protein>
<dbReference type="SUPFAM" id="SSF55060">
    <property type="entry name" value="GHMP Kinase, C-terminal domain"/>
    <property type="match status" value="1"/>
</dbReference>
<dbReference type="EMBL" id="CAKMRJ010001112">
    <property type="protein sequence ID" value="CAH1422227.1"/>
    <property type="molecule type" value="Genomic_DNA"/>
</dbReference>
<dbReference type="Gene3D" id="3.30.230.120">
    <property type="match status" value="1"/>
</dbReference>
<dbReference type="PANTHER" id="PTHR38710">
    <property type="entry name" value="WITH PUTATIVE URIDYL PYROPHOSPHORYLASE-RELATED"/>
    <property type="match status" value="1"/>
</dbReference>
<accession>A0AAU9M6M4</accession>